<dbReference type="InterPro" id="IPR044852">
    <property type="entry name" value="WBP2-like"/>
</dbReference>
<feature type="region of interest" description="Disordered" evidence="2">
    <location>
        <begin position="1280"/>
        <end position="1397"/>
    </location>
</feature>
<dbReference type="InterPro" id="IPR004182">
    <property type="entry name" value="GRAM"/>
</dbReference>
<feature type="compositionally biased region" description="Polar residues" evidence="2">
    <location>
        <begin position="544"/>
        <end position="560"/>
    </location>
</feature>
<feature type="compositionally biased region" description="Low complexity" evidence="2">
    <location>
        <begin position="617"/>
        <end position="634"/>
    </location>
</feature>
<feature type="compositionally biased region" description="Low complexity" evidence="2">
    <location>
        <begin position="877"/>
        <end position="893"/>
    </location>
</feature>
<evidence type="ECO:0000256" key="1">
    <source>
        <dbReference type="SAM" id="Coils"/>
    </source>
</evidence>
<dbReference type="WBParaSite" id="Gr19_v10_g1266.t2">
    <property type="protein sequence ID" value="Gr19_v10_g1266.t2"/>
    <property type="gene ID" value="Gr19_v10_g1266"/>
</dbReference>
<feature type="region of interest" description="Disordered" evidence="2">
    <location>
        <begin position="230"/>
        <end position="286"/>
    </location>
</feature>
<evidence type="ECO:0000313" key="4">
    <source>
        <dbReference type="Proteomes" id="UP000887572"/>
    </source>
</evidence>
<feature type="coiled-coil region" evidence="1">
    <location>
        <begin position="1711"/>
        <end position="1743"/>
    </location>
</feature>
<feature type="compositionally biased region" description="Low complexity" evidence="2">
    <location>
        <begin position="1785"/>
        <end position="1794"/>
    </location>
</feature>
<sequence length="1939" mass="207001">MLNLIAFPADFITKSNLVVCLVPFETSDHSFTNCAKMSLNTANTPDGRGVIIYNGEIILLFVREVNLSFDKCTNAEFKGTKKGNLYLTSHRIIFNNTATASPSNFKSISMPFGCLRNVKLEQPIFGANYLAGELIAQAEGNWEGQANWKLTFNRGGCIDFGQALLKTSDMANNFCPRPANAPPPYAPPPGAYYSPPPTYYWTGGQCNGYQAPVHAFPEQPPPESVFMYEQPPPYAGIGPVSGPNPAPYPTSPPSGYPPQQIQIGQQPQSYSSPSAPPAYYPSAHGDGCSSNNMAPYPAAPLPSYNQATEMPQKPKVEVNENPENALDRRKALKAVRQKRCFLNECASPMAQHQLPLNSLGAGGGGGVAADDETGGNNFLGASSSGTNHHQNQDGHCFVGSSAATTSSDHTSVHPPPLSGSLPPITSLGKRSLHDHNNPSQQLNCFGDVDGQQQHTSTSSSTAAVVNPTTQMYSRNHQQQQNSSGASSSVCSPASPFPSASGPGSGGSSSHQSNGNGGNEFSPMGRMGGSVGQQHQHSFRQKQQYGSATATNAVKASSSMMAENHHYPPHQPQIQKKMPSPAFSFHGLSNNNNHNNANSMMSSNPGSIISAPPESPLSVHSMNNNNSNNRSPPVRSNYSLQRMLVNSASTTPPDQHVPMPSSQQSYGNGNDGPSGENAGGVDSEQQSNSSSSLLMLLTDEQQNVQNDSKPSSLQQNSFGSNSCGEGDALLLQNHSPNLNIINSAGSVAANVGKSKRTCAARTARAKTSVSTTQPLPQQSLDTLSPSIGVGDGGRLATDGPTVRQHLQQQQAAQRQRQQHETMVRRLCQQQREESVGWGGTFLAEKLQHQHTNAAQRRRPQIESAPPSVTTNIGGHGGPSPCSFPTSGPSSSASCSGGGSELQLQQLLTVSAAPPLPPLANNSALKTSSSDSLTSPSKRRSRKAPAGGTATNMTMAQTIGVGPSTPGASSADALASTIASVASGGGSFEFEKAIGTSPLPSSLSISAGTLLPSGDCSSNLMASAAGGIGSSTSSQPQQLITSPGVKRRRTQQQTQAVTAIVNALAQSPVTTEQQMPPNLLLHPSGGVSVGDASLHQLQQQPSMGIGGGSTQHNEQITAPSQCRIHVQNPPQTHGDFPPTGTKIQVVHMQPPAAVHHHRHQQMTPMSDNVSSSQQQVVAARSMSARLSTLRPAFDHHHLPSSSTSFDFHSATARAHSSNNNNNENVLQNASSITELASLTATGGGHTQELSHHSSPRTVAPPYSPYHHHPATTTEIRAMQTPHQYGNTMGPKQQSPSNSYQYNHQQQQLQHQNLQPSATGFKHPPQPFLSHFSPSNNITNHNNGRPFRSFPQHYARQQQQMALDDCSPIPPPQPPSSMSGDHFPAQSPAQHPSTSSSPSTAAILLAPNHQQQDGGAVLPIVTPQCTPPNSSVGLAAGTVPQHQQQQQFMLQRYQLQQQFPMGGGPSPVSNLASHSAMPSSNHRFGAGLPAPGYPPTSGSGAIASHKIPPAFRGAAAPPPPPFVCPAPPPVALSQPSPMGSPLPQRAQLSRAQLLSRHSRDVEARKCAVKLYHLQRTIKALVYKNGALADELARLNQRIYTVTAERKMLAKRLQHHERNRIRRIQSQYRKAIAAASVKPTAFVSMKKEETEEAGERDETDGGGWREEGFLIAAGANADEPLTEQSFTVGSSEVTDSICPTTTSIVTAETPTTGIVEEEEERKMSIKLEVVEQEQREVTDEANSYLEKDKDECVVLPYRQHSTMAQEVQHRQHCLVSQVKEEKCEEAMVSQQQQNEISSSGGGGGTVNEEQQQQQQHRQHKQQQPQLQMRLRPRAATSGNTTTALHYSHNASSSSTATVRVSPDQGRSAHQNNNSSRSAVGSSKSSTRTRMMNLSHQTMELRSRRSRSSEQKEGKMRNSSTASQLPPTEAVLLNGCDGIGRIRR</sequence>
<dbReference type="CDD" id="cd13214">
    <property type="entry name" value="PH-GRAM_WBP2"/>
    <property type="match status" value="1"/>
</dbReference>
<dbReference type="SUPFAM" id="SSF50729">
    <property type="entry name" value="PH domain-like"/>
    <property type="match status" value="1"/>
</dbReference>
<feature type="region of interest" description="Disordered" evidence="2">
    <location>
        <begin position="911"/>
        <end position="951"/>
    </location>
</feature>
<feature type="compositionally biased region" description="Low complexity" evidence="2">
    <location>
        <begin position="588"/>
        <end position="603"/>
    </location>
</feature>
<dbReference type="GO" id="GO:0031490">
    <property type="term" value="F:chromatin DNA binding"/>
    <property type="evidence" value="ECO:0007669"/>
    <property type="project" value="TreeGrafter"/>
</dbReference>
<feature type="compositionally biased region" description="Low complexity" evidence="2">
    <location>
        <begin position="911"/>
        <end position="934"/>
    </location>
</feature>
<feature type="region of interest" description="Disordered" evidence="2">
    <location>
        <begin position="761"/>
        <end position="784"/>
    </location>
</feature>
<feature type="region of interest" description="Disordered" evidence="2">
    <location>
        <begin position="363"/>
        <end position="634"/>
    </location>
</feature>
<dbReference type="GO" id="GO:0003713">
    <property type="term" value="F:transcription coactivator activity"/>
    <property type="evidence" value="ECO:0007669"/>
    <property type="project" value="InterPro"/>
</dbReference>
<proteinExistence type="predicted"/>
<evidence type="ECO:0000256" key="2">
    <source>
        <dbReference type="SAM" id="MobiDB-lite"/>
    </source>
</evidence>
<feature type="region of interest" description="Disordered" evidence="2">
    <location>
        <begin position="1782"/>
        <end position="1919"/>
    </location>
</feature>
<feature type="region of interest" description="Disordered" evidence="2">
    <location>
        <begin position="847"/>
        <end position="897"/>
    </location>
</feature>
<reference evidence="5" key="1">
    <citation type="submission" date="2022-11" db="UniProtKB">
        <authorList>
            <consortium name="WormBaseParasite"/>
        </authorList>
    </citation>
    <scope>IDENTIFICATION</scope>
</reference>
<dbReference type="GO" id="GO:0005634">
    <property type="term" value="C:nucleus"/>
    <property type="evidence" value="ECO:0007669"/>
    <property type="project" value="TreeGrafter"/>
</dbReference>
<feature type="compositionally biased region" description="Low complexity" evidence="2">
    <location>
        <begin position="532"/>
        <end position="543"/>
    </location>
</feature>
<feature type="region of interest" description="Disordered" evidence="2">
    <location>
        <begin position="1238"/>
        <end position="1266"/>
    </location>
</feature>
<feature type="compositionally biased region" description="Low complexity" evidence="2">
    <location>
        <begin position="257"/>
        <end position="273"/>
    </location>
</feature>
<feature type="compositionally biased region" description="Low complexity" evidence="2">
    <location>
        <begin position="478"/>
        <end position="513"/>
    </location>
</feature>
<feature type="compositionally biased region" description="Low complexity" evidence="2">
    <location>
        <begin position="1867"/>
        <end position="1881"/>
    </location>
</feature>
<dbReference type="Proteomes" id="UP000887572">
    <property type="component" value="Unplaced"/>
</dbReference>
<feature type="domain" description="GRAM" evidence="3">
    <location>
        <begin position="76"/>
        <end position="166"/>
    </location>
</feature>
<dbReference type="Pfam" id="PF02893">
    <property type="entry name" value="GRAM"/>
    <property type="match status" value="1"/>
</dbReference>
<feature type="compositionally biased region" description="Polar residues" evidence="2">
    <location>
        <begin position="768"/>
        <end position="784"/>
    </location>
</feature>
<dbReference type="PANTHER" id="PTHR31606:SF1">
    <property type="entry name" value="WW DOMAIN BINDING PROTEIN 2, ISOFORM E"/>
    <property type="match status" value="1"/>
</dbReference>
<feature type="region of interest" description="Disordered" evidence="2">
    <location>
        <begin position="647"/>
        <end position="689"/>
    </location>
</feature>
<protein>
    <submittedName>
        <fullName evidence="5">GRAM domain-containing protein</fullName>
    </submittedName>
</protein>
<feature type="compositionally biased region" description="Pro residues" evidence="2">
    <location>
        <begin position="242"/>
        <end position="256"/>
    </location>
</feature>
<feature type="compositionally biased region" description="Polar residues" evidence="2">
    <location>
        <begin position="379"/>
        <end position="389"/>
    </location>
</feature>
<feature type="compositionally biased region" description="Low complexity" evidence="2">
    <location>
        <begin position="1802"/>
        <end position="1823"/>
    </location>
</feature>
<feature type="compositionally biased region" description="Low complexity" evidence="2">
    <location>
        <begin position="1290"/>
        <end position="1314"/>
    </location>
</feature>
<feature type="compositionally biased region" description="Low complexity" evidence="2">
    <location>
        <begin position="1373"/>
        <end position="1397"/>
    </location>
</feature>
<evidence type="ECO:0000259" key="3">
    <source>
        <dbReference type="Pfam" id="PF02893"/>
    </source>
</evidence>
<organism evidence="4 5">
    <name type="scientific">Globodera rostochiensis</name>
    <name type="common">Golden nematode worm</name>
    <name type="synonym">Heterodera rostochiensis</name>
    <dbReference type="NCBI Taxonomy" id="31243"/>
    <lineage>
        <taxon>Eukaryota</taxon>
        <taxon>Metazoa</taxon>
        <taxon>Ecdysozoa</taxon>
        <taxon>Nematoda</taxon>
        <taxon>Chromadorea</taxon>
        <taxon>Rhabditida</taxon>
        <taxon>Tylenchina</taxon>
        <taxon>Tylenchomorpha</taxon>
        <taxon>Tylenchoidea</taxon>
        <taxon>Heteroderidae</taxon>
        <taxon>Heteroderinae</taxon>
        <taxon>Globodera</taxon>
    </lineage>
</organism>
<feature type="compositionally biased region" description="Polar residues" evidence="2">
    <location>
        <begin position="1280"/>
        <end position="1289"/>
    </location>
</feature>
<feature type="compositionally biased region" description="Polar residues" evidence="2">
    <location>
        <begin position="462"/>
        <end position="477"/>
    </location>
</feature>
<accession>A0A914GZ26</accession>
<feature type="compositionally biased region" description="Polar residues" evidence="2">
    <location>
        <begin position="1329"/>
        <end position="1340"/>
    </location>
</feature>
<keyword evidence="4" id="KW-1185">Reference proteome</keyword>
<dbReference type="PANTHER" id="PTHR31606">
    <property type="entry name" value="WW DOMAIN BINDING PROTEIN 2, ISOFORM E"/>
    <property type="match status" value="1"/>
</dbReference>
<name>A0A914GZ26_GLORO</name>
<evidence type="ECO:0000313" key="5">
    <source>
        <dbReference type="WBParaSite" id="Gr19_v10_g1266.t2"/>
    </source>
</evidence>
<feature type="compositionally biased region" description="Low complexity" evidence="2">
    <location>
        <begin position="1846"/>
        <end position="1857"/>
    </location>
</feature>
<keyword evidence="1" id="KW-0175">Coiled coil</keyword>
<feature type="compositionally biased region" description="Polar residues" evidence="2">
    <location>
        <begin position="1883"/>
        <end position="1893"/>
    </location>
</feature>
<feature type="compositionally biased region" description="Basic and acidic residues" evidence="2">
    <location>
        <begin position="1894"/>
        <end position="1911"/>
    </location>
</feature>